<gene>
    <name evidence="3" type="ORF">E3J62_07045</name>
</gene>
<evidence type="ECO:0000313" key="4">
    <source>
        <dbReference type="Proteomes" id="UP000315525"/>
    </source>
</evidence>
<name>A0A523USK6_UNCT6</name>
<feature type="coiled-coil region" evidence="1">
    <location>
        <begin position="180"/>
        <end position="218"/>
    </location>
</feature>
<dbReference type="Proteomes" id="UP000315525">
    <property type="component" value="Unassembled WGS sequence"/>
</dbReference>
<accession>A0A523USK6</accession>
<evidence type="ECO:0000313" key="3">
    <source>
        <dbReference type="EMBL" id="TET45508.1"/>
    </source>
</evidence>
<keyword evidence="1" id="KW-0175">Coiled coil</keyword>
<feature type="domain" description="Rad50/SbcC-type AAA" evidence="2">
    <location>
        <begin position="9"/>
        <end position="208"/>
    </location>
</feature>
<protein>
    <recommendedName>
        <fullName evidence="2">Rad50/SbcC-type AAA domain-containing protein</fullName>
    </recommendedName>
</protein>
<dbReference type="InterPro" id="IPR027417">
    <property type="entry name" value="P-loop_NTPase"/>
</dbReference>
<evidence type="ECO:0000259" key="2">
    <source>
        <dbReference type="Pfam" id="PF13476"/>
    </source>
</evidence>
<dbReference type="PANTHER" id="PTHR32114">
    <property type="entry name" value="ABC TRANSPORTER ABCH.3"/>
    <property type="match status" value="1"/>
</dbReference>
<dbReference type="GO" id="GO:0006302">
    <property type="term" value="P:double-strand break repair"/>
    <property type="evidence" value="ECO:0007669"/>
    <property type="project" value="InterPro"/>
</dbReference>
<feature type="coiled-coil region" evidence="1">
    <location>
        <begin position="467"/>
        <end position="501"/>
    </location>
</feature>
<dbReference type="Pfam" id="PF13476">
    <property type="entry name" value="AAA_23"/>
    <property type="match status" value="1"/>
</dbReference>
<dbReference type="InterPro" id="IPR038729">
    <property type="entry name" value="Rad50/SbcC_AAA"/>
</dbReference>
<dbReference type="PANTHER" id="PTHR32114:SF2">
    <property type="entry name" value="ABC TRANSPORTER ABCH.3"/>
    <property type="match status" value="1"/>
</dbReference>
<dbReference type="SUPFAM" id="SSF52540">
    <property type="entry name" value="P-loop containing nucleoside triphosphate hydrolases"/>
    <property type="match status" value="1"/>
</dbReference>
<dbReference type="AlphaFoldDB" id="A0A523USK6"/>
<proteinExistence type="predicted"/>
<organism evidence="3 4">
    <name type="scientific">candidate division TA06 bacterium</name>
    <dbReference type="NCBI Taxonomy" id="2250710"/>
    <lineage>
        <taxon>Bacteria</taxon>
        <taxon>Bacteria division TA06</taxon>
    </lineage>
</organism>
<comment type="caution">
    <text evidence="3">The sequence shown here is derived from an EMBL/GenBank/DDBJ whole genome shotgun (WGS) entry which is preliminary data.</text>
</comment>
<dbReference type="GO" id="GO:0016887">
    <property type="term" value="F:ATP hydrolysis activity"/>
    <property type="evidence" value="ECO:0007669"/>
    <property type="project" value="InterPro"/>
</dbReference>
<dbReference type="Gene3D" id="3.40.50.300">
    <property type="entry name" value="P-loop containing nucleotide triphosphate hydrolases"/>
    <property type="match status" value="2"/>
</dbReference>
<reference evidence="3 4" key="1">
    <citation type="submission" date="2019-03" db="EMBL/GenBank/DDBJ databases">
        <title>Metabolic potential of uncultured bacteria and archaea associated with petroleum seepage in deep-sea sediments.</title>
        <authorList>
            <person name="Dong X."/>
            <person name="Hubert C."/>
        </authorList>
    </citation>
    <scope>NUCLEOTIDE SEQUENCE [LARGE SCALE GENOMIC DNA]</scope>
    <source>
        <strain evidence="3">E44_bin18</strain>
    </source>
</reference>
<sequence>MPTGFVIDSIAIEGLRGFNGPQTMDFASSHALLTGPIGTGKSSTLCAIEWALFGSIAHIKCSESRTQAEFVNANKIDQTARVTLKLKDGDAEYTICREKHAKKRSSDLLFTSPEEELVGDDAANRIHSIFGTFEDFHRSVFLHQEAVRAMLTENPEERDSALDRLFGLEKTRELMSAIPITKVRDEHDTLVDEKEKLEERIKGATQQAEIEIAKARKEAFDLGLKRKDFKLEECLRRFKGIKSDTLGAAEDCGIQEPPFLEVSTEEDISKGLRKVKTAVNRCRTQIAATSRLDKLQRDLRKLASGEGQLKTAVSELKGATNEHRAMEKKWGTIEEIEKSEIKFKNKENKLRSEREAVDSTSRLVADGIEILSKLKPKNCPLCDGRIDAHDVRTRLEKKVSVGLKRRLSEIDKERNKIREDLMQSRDHRRTISKAIEVVQEAKEAKDKVIDSLAKILQSKSKEASSLIGEAHRKIAELKDKATKAEKTLSKKNETLQGIEESVDQCRVILRVLEKDSEYEKIRATFAKEDSQIRTLKGQITEIASLHKRLKKISDALATTQTNLAREFIDKGKKKMSSYYNTLCNHPYYSAIRIDADQRNVRGVQKNTYNIRALNIKDKKQTLISTRFSAGQMNCAALSVFLSLASILDRKTNFIILDDPSQSLDTEHKRSLVKVLEDVSNQHQVIISTQDSELRNEVETAFSPKGGYVVLKYEGWSKEGPIVKM</sequence>
<feature type="coiled-coil region" evidence="1">
    <location>
        <begin position="309"/>
        <end position="356"/>
    </location>
</feature>
<evidence type="ECO:0000256" key="1">
    <source>
        <dbReference type="SAM" id="Coils"/>
    </source>
</evidence>
<dbReference type="EMBL" id="SOJN01000080">
    <property type="protein sequence ID" value="TET45508.1"/>
    <property type="molecule type" value="Genomic_DNA"/>
</dbReference>